<protein>
    <submittedName>
        <fullName evidence="1">Uncharacterized protein</fullName>
    </submittedName>
</protein>
<dbReference type="OrthoDB" id="5597772at2759"/>
<reference evidence="1" key="1">
    <citation type="submission" date="2022-07" db="EMBL/GenBank/DDBJ databases">
        <title>Phylogenomic reconstructions and comparative analyses of Kickxellomycotina fungi.</title>
        <authorList>
            <person name="Reynolds N.K."/>
            <person name="Stajich J.E."/>
            <person name="Barry K."/>
            <person name="Grigoriev I.V."/>
            <person name="Crous P."/>
            <person name="Smith M.E."/>
        </authorList>
    </citation>
    <scope>NUCLEOTIDE SEQUENCE</scope>
    <source>
        <strain evidence="1">CBS 109367</strain>
    </source>
</reference>
<organism evidence="1 2">
    <name type="scientific">Coemansia spiralis</name>
    <dbReference type="NCBI Taxonomy" id="417178"/>
    <lineage>
        <taxon>Eukaryota</taxon>
        <taxon>Fungi</taxon>
        <taxon>Fungi incertae sedis</taxon>
        <taxon>Zoopagomycota</taxon>
        <taxon>Kickxellomycotina</taxon>
        <taxon>Kickxellomycetes</taxon>
        <taxon>Kickxellales</taxon>
        <taxon>Kickxellaceae</taxon>
        <taxon>Coemansia</taxon>
    </lineage>
</organism>
<sequence>MYNKLVKASLPLPHVNKFAFKHNTTLTLSVSQTDIMSGQALEALQSPEFNGAMFQAATQLKVKLNFPDNNVLETVNMDNIRQFVARIKELLPYVQSVDIVCKGNYRHQEAQLCQKLVRWLDMYFSPETTLRVFRSKMVLPFTMAPSVSVSITKIDHVWTHDNQATLPFIHRLAPTLQTIEITYKTVSRSERLFLDANDQLVVYPSLQSLVFSSWEQGKITYRPVVEHVVPFPKLRKLRINMEYPFGDDLLFRGNSETLELLHIELDIQTIVMMKKYSIFTGNKFKRLHNISAECKTHRIGGDPFASFVFTNFVAGMSSANQALSLDDGSAMKYSVSNLTMCSDLAGIMSLNLKNANLTFSQVIVLLHKMKLLTELKCEFAGLGSEYENIPPADRPKRASASCANGGKHFKHMTLLGYLEDMRNVAECAILLALACPKLSSFYMQESLKLEFNNEITIALQSEPYSQYADSAQHILFKHIEDEQ</sequence>
<dbReference type="AlphaFoldDB" id="A0A9W8GP43"/>
<dbReference type="EMBL" id="JANBTX010000009">
    <property type="protein sequence ID" value="KAJ2690655.1"/>
    <property type="molecule type" value="Genomic_DNA"/>
</dbReference>
<gene>
    <name evidence="1" type="ORF">IWW39_000597</name>
</gene>
<evidence type="ECO:0000313" key="1">
    <source>
        <dbReference type="EMBL" id="KAJ2690655.1"/>
    </source>
</evidence>
<name>A0A9W8GP43_9FUNG</name>
<proteinExistence type="predicted"/>
<evidence type="ECO:0000313" key="2">
    <source>
        <dbReference type="Proteomes" id="UP001151516"/>
    </source>
</evidence>
<keyword evidence="2" id="KW-1185">Reference proteome</keyword>
<comment type="caution">
    <text evidence="1">The sequence shown here is derived from an EMBL/GenBank/DDBJ whole genome shotgun (WGS) entry which is preliminary data.</text>
</comment>
<accession>A0A9W8GP43</accession>
<dbReference type="Proteomes" id="UP001151516">
    <property type="component" value="Unassembled WGS sequence"/>
</dbReference>